<reference evidence="1 2" key="1">
    <citation type="submission" date="2019-08" db="EMBL/GenBank/DDBJ databases">
        <title>The genome of the soybean aphid Biotype 1, its phylome, world population structure and adaptation to the North American continent.</title>
        <authorList>
            <person name="Giordano R."/>
            <person name="Donthu R.K."/>
            <person name="Hernandez A.G."/>
            <person name="Wright C.L."/>
            <person name="Zimin A.V."/>
        </authorList>
    </citation>
    <scope>NUCLEOTIDE SEQUENCE [LARGE SCALE GENOMIC DNA]</scope>
    <source>
        <tissue evidence="1">Whole aphids</tissue>
    </source>
</reference>
<comment type="caution">
    <text evidence="1">The sequence shown here is derived from an EMBL/GenBank/DDBJ whole genome shotgun (WGS) entry which is preliminary data.</text>
</comment>
<proteinExistence type="predicted"/>
<dbReference type="EMBL" id="VYZN01000021">
    <property type="protein sequence ID" value="KAE9536744.1"/>
    <property type="molecule type" value="Genomic_DNA"/>
</dbReference>
<keyword evidence="2" id="KW-1185">Reference proteome</keyword>
<evidence type="ECO:0000313" key="1">
    <source>
        <dbReference type="EMBL" id="KAE9536744.1"/>
    </source>
</evidence>
<name>A0A6G0TPU9_APHGL</name>
<sequence>MICQPGKYFSVDGEKGGLCFNDLNTPKFKFLYNYCKPNLWKILLTYEELRIKFSKLVKFSSICCSYFLNNNKYLNSFEDKSLSLGNFFSLLYIFEGKLMKNLVLNFLTLDINTKIFIIFQLQNYLQHFMIFTYFVITTHKEPCVTFFKFFYQHFKKKKYLEKLIFLNTQHFFINTPKKKFPEKSKFQLSLNSSKNSKYFENFTFSNTLHQKPYGQTGQSLEKKKIQKT</sequence>
<organism evidence="1 2">
    <name type="scientific">Aphis glycines</name>
    <name type="common">Soybean aphid</name>
    <dbReference type="NCBI Taxonomy" id="307491"/>
    <lineage>
        <taxon>Eukaryota</taxon>
        <taxon>Metazoa</taxon>
        <taxon>Ecdysozoa</taxon>
        <taxon>Arthropoda</taxon>
        <taxon>Hexapoda</taxon>
        <taxon>Insecta</taxon>
        <taxon>Pterygota</taxon>
        <taxon>Neoptera</taxon>
        <taxon>Paraneoptera</taxon>
        <taxon>Hemiptera</taxon>
        <taxon>Sternorrhyncha</taxon>
        <taxon>Aphidomorpha</taxon>
        <taxon>Aphidoidea</taxon>
        <taxon>Aphididae</taxon>
        <taxon>Aphidini</taxon>
        <taxon>Aphis</taxon>
        <taxon>Aphis</taxon>
    </lineage>
</organism>
<protein>
    <submittedName>
        <fullName evidence="1">Uncharacterized protein</fullName>
    </submittedName>
</protein>
<gene>
    <name evidence="1" type="ORF">AGLY_006977</name>
</gene>
<accession>A0A6G0TPU9</accession>
<evidence type="ECO:0000313" key="2">
    <source>
        <dbReference type="Proteomes" id="UP000475862"/>
    </source>
</evidence>
<dbReference type="AlphaFoldDB" id="A0A6G0TPU9"/>
<dbReference type="Proteomes" id="UP000475862">
    <property type="component" value="Unassembled WGS sequence"/>
</dbReference>